<feature type="compositionally biased region" description="Basic and acidic residues" evidence="1">
    <location>
        <begin position="388"/>
        <end position="397"/>
    </location>
</feature>
<proteinExistence type="predicted"/>
<feature type="compositionally biased region" description="Polar residues" evidence="1">
    <location>
        <begin position="81"/>
        <end position="90"/>
    </location>
</feature>
<evidence type="ECO:0000313" key="3">
    <source>
        <dbReference type="WBParaSite" id="MBELARI_LOCUS1722"/>
    </source>
</evidence>
<accession>A0AAF3ESU3</accession>
<keyword evidence="2" id="KW-1185">Reference proteome</keyword>
<feature type="region of interest" description="Disordered" evidence="1">
    <location>
        <begin position="494"/>
        <end position="532"/>
    </location>
</feature>
<evidence type="ECO:0000313" key="2">
    <source>
        <dbReference type="Proteomes" id="UP000887575"/>
    </source>
</evidence>
<sequence>MTNQTSPVLDSAFGRKRKEGKVTLVNDVDDKPNIFRRANPNQGPGNKELLERYRARKWRAGGSRSLLHANCSKSRVKSLNKSKDQQSNNSPDKKSKSRAMEKSKERQVALRRARRRSREKLSKPKKGHVLSLEKEKHSRAELLQTTKRRHPREPAKGIVEHRRKDDGSHDRYLREDKENYNKRQQSQMSGNRSGQKSNASPNNNPDKRDRYKFKPKMTAAGSGRTPTTTSSHAKKRPYLHPEYMQQTAPKLTHNSPPKAEKQSSPEAVTPIFEPPDTQHKHKRVGEKELNLKKKKKLFIEPGTPINSPHSRSKCKPPRAKMLEISPDPKEKKKHRKRVNYVESVTDALAKKTADQSPQSSKKKPIKGRYCMGPTQSSRLISSSRHRPKEKDGKQKRVLEEIKESIRHAKKSEKDPVNEVFVSFINSSLMQEHVKKPSAGKILEPKKVKPRVGSANEEVTATPQVVARGSKENQSTKLREIHEYWRQFYPLDETQSVSAPRARQDDSREQLKTGSTQKKRYISPPPPLPRPEEKLRVNVDELLNLGRNLEKHGVRPDKKKAFGWLALNRDKDKEQGREFAENVAMAIGDLVISEQMYKDVLEELINYSILEPEEAAQLFATLSILEDVTIGRFACLLRSAAASYAK</sequence>
<feature type="compositionally biased region" description="Polar residues" evidence="1">
    <location>
        <begin position="244"/>
        <end position="255"/>
    </location>
</feature>
<feature type="compositionally biased region" description="Polar residues" evidence="1">
    <location>
        <begin position="373"/>
        <end position="382"/>
    </location>
</feature>
<feature type="compositionally biased region" description="Basic residues" evidence="1">
    <location>
        <begin position="109"/>
        <end position="128"/>
    </location>
</feature>
<feature type="region of interest" description="Disordered" evidence="1">
    <location>
        <begin position="59"/>
        <end position="397"/>
    </location>
</feature>
<feature type="region of interest" description="Disordered" evidence="1">
    <location>
        <begin position="1"/>
        <end position="25"/>
    </location>
</feature>
<protein>
    <submittedName>
        <fullName evidence="3">Uncharacterized protein</fullName>
    </submittedName>
</protein>
<dbReference type="WBParaSite" id="MBELARI_LOCUS1722">
    <property type="protein sequence ID" value="MBELARI_LOCUS1722"/>
    <property type="gene ID" value="MBELARI_LOCUS1722"/>
</dbReference>
<feature type="compositionally biased region" description="Polar residues" evidence="1">
    <location>
        <begin position="182"/>
        <end position="204"/>
    </location>
</feature>
<feature type="compositionally biased region" description="Basic and acidic residues" evidence="1">
    <location>
        <begin position="152"/>
        <end position="181"/>
    </location>
</feature>
<organism evidence="2 3">
    <name type="scientific">Mesorhabditis belari</name>
    <dbReference type="NCBI Taxonomy" id="2138241"/>
    <lineage>
        <taxon>Eukaryota</taxon>
        <taxon>Metazoa</taxon>
        <taxon>Ecdysozoa</taxon>
        <taxon>Nematoda</taxon>
        <taxon>Chromadorea</taxon>
        <taxon>Rhabditida</taxon>
        <taxon>Rhabditina</taxon>
        <taxon>Rhabditomorpha</taxon>
        <taxon>Rhabditoidea</taxon>
        <taxon>Rhabditidae</taxon>
        <taxon>Mesorhabditinae</taxon>
        <taxon>Mesorhabditis</taxon>
    </lineage>
</organism>
<feature type="compositionally biased region" description="Basic and acidic residues" evidence="1">
    <location>
        <begin position="501"/>
        <end position="510"/>
    </location>
</feature>
<evidence type="ECO:0000256" key="1">
    <source>
        <dbReference type="SAM" id="MobiDB-lite"/>
    </source>
</evidence>
<feature type="compositionally biased region" description="Basic and acidic residues" evidence="1">
    <location>
        <begin position="91"/>
        <end position="108"/>
    </location>
</feature>
<feature type="compositionally biased region" description="Basic and acidic residues" evidence="1">
    <location>
        <begin position="131"/>
        <end position="140"/>
    </location>
</feature>
<reference evidence="3" key="1">
    <citation type="submission" date="2024-02" db="UniProtKB">
        <authorList>
            <consortium name="WormBaseParasite"/>
        </authorList>
    </citation>
    <scope>IDENTIFICATION</scope>
</reference>
<dbReference type="AlphaFoldDB" id="A0AAF3ESU3"/>
<dbReference type="Proteomes" id="UP000887575">
    <property type="component" value="Unassembled WGS sequence"/>
</dbReference>
<name>A0AAF3ESU3_9BILA</name>